<sequence>MRKKEDRYDFRAFGLAIKAARKKQGLTREQVGAKIDIDPRYLTNIENKGQHPSLQVLYDLVTLLNVSVDEFFLPASSQAKSTRRRQIEKQMDSFTDKELMLMEALADGICKSKKTEEI</sequence>
<dbReference type="InterPro" id="IPR050807">
    <property type="entry name" value="TransReg_Diox_bact_type"/>
</dbReference>
<protein>
    <submittedName>
        <fullName evidence="3">Helix-turn-helix domain-containing protein</fullName>
    </submittedName>
</protein>
<keyword evidence="1" id="KW-0238">DNA-binding</keyword>
<dbReference type="Pfam" id="PF01381">
    <property type="entry name" value="HTH_3"/>
    <property type="match status" value="1"/>
</dbReference>
<name>A0ABR7FBL6_9FIRM</name>
<dbReference type="RefSeq" id="WP_103733230.1">
    <property type="nucleotide sequence ID" value="NZ_JACOOU010000003.1"/>
</dbReference>
<accession>A0ABR7FBL6</accession>
<comment type="caution">
    <text evidence="3">The sequence shown here is derived from an EMBL/GenBank/DDBJ whole genome shotgun (WGS) entry which is preliminary data.</text>
</comment>
<dbReference type="Gene3D" id="6.10.140.640">
    <property type="match status" value="1"/>
</dbReference>
<dbReference type="EMBL" id="JACOOU010000003">
    <property type="protein sequence ID" value="MBC5672608.1"/>
    <property type="molecule type" value="Genomic_DNA"/>
</dbReference>
<evidence type="ECO:0000256" key="1">
    <source>
        <dbReference type="ARBA" id="ARBA00023125"/>
    </source>
</evidence>
<dbReference type="SMART" id="SM00530">
    <property type="entry name" value="HTH_XRE"/>
    <property type="match status" value="1"/>
</dbReference>
<gene>
    <name evidence="3" type="ORF">H8S76_10140</name>
</gene>
<reference evidence="3 4" key="1">
    <citation type="submission" date="2020-08" db="EMBL/GenBank/DDBJ databases">
        <title>Genome public.</title>
        <authorList>
            <person name="Liu C."/>
            <person name="Sun Q."/>
        </authorList>
    </citation>
    <scope>NUCLEOTIDE SEQUENCE [LARGE SCALE GENOMIC DNA]</scope>
    <source>
        <strain evidence="3 4">NSJ-34</strain>
    </source>
</reference>
<dbReference type="SUPFAM" id="SSF47413">
    <property type="entry name" value="lambda repressor-like DNA-binding domains"/>
    <property type="match status" value="1"/>
</dbReference>
<dbReference type="PROSITE" id="PS50943">
    <property type="entry name" value="HTH_CROC1"/>
    <property type="match status" value="1"/>
</dbReference>
<dbReference type="Pfam" id="PF18430">
    <property type="entry name" value="DBD_HTH"/>
    <property type="match status" value="1"/>
</dbReference>
<keyword evidence="4" id="KW-1185">Reference proteome</keyword>
<dbReference type="Proteomes" id="UP000654573">
    <property type="component" value="Unassembled WGS sequence"/>
</dbReference>
<proteinExistence type="predicted"/>
<dbReference type="PANTHER" id="PTHR46797:SF1">
    <property type="entry name" value="METHYLPHOSPHONATE SYNTHASE"/>
    <property type="match status" value="1"/>
</dbReference>
<evidence type="ECO:0000313" key="3">
    <source>
        <dbReference type="EMBL" id="MBC5672608.1"/>
    </source>
</evidence>
<organism evidence="3 4">
    <name type="scientific">Blautia celeris</name>
    <dbReference type="NCBI Taxonomy" id="2763026"/>
    <lineage>
        <taxon>Bacteria</taxon>
        <taxon>Bacillati</taxon>
        <taxon>Bacillota</taxon>
        <taxon>Clostridia</taxon>
        <taxon>Lachnospirales</taxon>
        <taxon>Lachnospiraceae</taxon>
        <taxon>Blautia</taxon>
    </lineage>
</organism>
<evidence type="ECO:0000259" key="2">
    <source>
        <dbReference type="PROSITE" id="PS50943"/>
    </source>
</evidence>
<dbReference type="CDD" id="cd00093">
    <property type="entry name" value="HTH_XRE"/>
    <property type="match status" value="1"/>
</dbReference>
<dbReference type="PANTHER" id="PTHR46797">
    <property type="entry name" value="HTH-TYPE TRANSCRIPTIONAL REGULATOR"/>
    <property type="match status" value="1"/>
</dbReference>
<dbReference type="InterPro" id="IPR010982">
    <property type="entry name" value="Lambda_DNA-bd_dom_sf"/>
</dbReference>
<feature type="domain" description="HTH cro/C1-type" evidence="2">
    <location>
        <begin position="17"/>
        <end position="71"/>
    </location>
</feature>
<evidence type="ECO:0000313" key="4">
    <source>
        <dbReference type="Proteomes" id="UP000654573"/>
    </source>
</evidence>
<dbReference type="InterPro" id="IPR001387">
    <property type="entry name" value="Cro/C1-type_HTH"/>
</dbReference>
<dbReference type="Gene3D" id="1.10.260.40">
    <property type="entry name" value="lambda repressor-like DNA-binding domains"/>
    <property type="match status" value="1"/>
</dbReference>
<dbReference type="InterPro" id="IPR041511">
    <property type="entry name" value="DBD_HTH"/>
</dbReference>